<dbReference type="SUPFAM" id="SSF48452">
    <property type="entry name" value="TPR-like"/>
    <property type="match status" value="1"/>
</dbReference>
<keyword evidence="7" id="KW-0436">Ligase</keyword>
<feature type="transmembrane region" description="Helical" evidence="5">
    <location>
        <begin position="12"/>
        <end position="33"/>
    </location>
</feature>
<proteinExistence type="predicted"/>
<dbReference type="Proteomes" id="UP000644010">
    <property type="component" value="Unassembled WGS sequence"/>
</dbReference>
<sequence length="507" mass="58239">MFILLLILCGGIIDLFSELFYGVIIVLLSGNIVVNLKKKLSLNIFFIYSGLSIIGFVEALLGIVQFFYILPTYSVEYKMTGTFDNPAGFAICLSVLSPFSLFLLRTISHPWRIAGYSFFIISSCAIFLSESRTGILALMGVLIVHFYIFYLHQKLTRWNKALLAYAVILFLITLFVGLYFLKKDSADGRLLIWRVVWEMIKDSPLVGHGGGAFQTQYMLYQAEYFHLNPSSQFSQLADNVNYPFNEFLKIGVEYGSLGLFVLLLLIIGGISIYKKNLNPIKYPAFECIIAIAICACFSYPLKYSMTWAILGFALSIIAIEHHSNLKFRTSYIRRFAAGGALYLMLLLLQYTIAEMKWKKVVDRSLRGETEQMLPFYEELKEELGANSLFLYNYAAELHFVGHYDESIEVLTECIRYWNDYDIQLLFADCYLQKGEFEKAEECLILASNMCPNRFIPLYQLVHLYDKIGEKEKAYEFANRITHKTIKVPSFKVQCIIDEMKEYVDKGI</sequence>
<keyword evidence="2 5" id="KW-0812">Transmembrane</keyword>
<reference evidence="7 8" key="1">
    <citation type="submission" date="2020-08" db="EMBL/GenBank/DDBJ databases">
        <title>Genome public.</title>
        <authorList>
            <person name="Liu C."/>
            <person name="Sun Q."/>
        </authorList>
    </citation>
    <scope>NUCLEOTIDE SEQUENCE [LARGE SCALE GENOMIC DNA]</scope>
    <source>
        <strain evidence="7 8">BX2</strain>
    </source>
</reference>
<gene>
    <name evidence="7" type="ORF">H8S77_12950</name>
</gene>
<feature type="transmembrane region" description="Helical" evidence="5">
    <location>
        <begin position="134"/>
        <end position="150"/>
    </location>
</feature>
<dbReference type="Pfam" id="PF04932">
    <property type="entry name" value="Wzy_C"/>
    <property type="match status" value="1"/>
</dbReference>
<organism evidence="7 8">
    <name type="scientific">Parabacteroides segnis</name>
    <dbReference type="NCBI Taxonomy" id="2763058"/>
    <lineage>
        <taxon>Bacteria</taxon>
        <taxon>Pseudomonadati</taxon>
        <taxon>Bacteroidota</taxon>
        <taxon>Bacteroidia</taxon>
        <taxon>Bacteroidales</taxon>
        <taxon>Tannerellaceae</taxon>
        <taxon>Parabacteroides</taxon>
    </lineage>
</organism>
<dbReference type="Pfam" id="PF13181">
    <property type="entry name" value="TPR_8"/>
    <property type="match status" value="1"/>
</dbReference>
<dbReference type="Gene3D" id="1.25.40.10">
    <property type="entry name" value="Tetratricopeptide repeat domain"/>
    <property type="match status" value="1"/>
</dbReference>
<feature type="transmembrane region" description="Helical" evidence="5">
    <location>
        <begin position="280"/>
        <end position="301"/>
    </location>
</feature>
<name>A0ABR7E1Z3_9BACT</name>
<feature type="transmembrane region" description="Helical" evidence="5">
    <location>
        <begin position="45"/>
        <end position="67"/>
    </location>
</feature>
<comment type="caution">
    <text evidence="7">The sequence shown here is derived from an EMBL/GenBank/DDBJ whole genome shotgun (WGS) entry which is preliminary data.</text>
</comment>
<dbReference type="InterPro" id="IPR011990">
    <property type="entry name" value="TPR-like_helical_dom_sf"/>
</dbReference>
<feature type="transmembrane region" description="Helical" evidence="5">
    <location>
        <begin position="162"/>
        <end position="181"/>
    </location>
</feature>
<evidence type="ECO:0000256" key="5">
    <source>
        <dbReference type="SAM" id="Phobius"/>
    </source>
</evidence>
<evidence type="ECO:0000256" key="1">
    <source>
        <dbReference type="ARBA" id="ARBA00004141"/>
    </source>
</evidence>
<dbReference type="InterPro" id="IPR019734">
    <property type="entry name" value="TPR_rpt"/>
</dbReference>
<evidence type="ECO:0000256" key="3">
    <source>
        <dbReference type="ARBA" id="ARBA00022989"/>
    </source>
</evidence>
<evidence type="ECO:0000313" key="7">
    <source>
        <dbReference type="EMBL" id="MBC5643796.1"/>
    </source>
</evidence>
<keyword evidence="3 5" id="KW-1133">Transmembrane helix</keyword>
<protein>
    <submittedName>
        <fullName evidence="7">O-antigen ligase family protein</fullName>
    </submittedName>
</protein>
<evidence type="ECO:0000259" key="6">
    <source>
        <dbReference type="Pfam" id="PF04932"/>
    </source>
</evidence>
<feature type="domain" description="O-antigen ligase-related" evidence="6">
    <location>
        <begin position="118"/>
        <end position="263"/>
    </location>
</feature>
<feature type="transmembrane region" description="Helical" evidence="5">
    <location>
        <begin position="335"/>
        <end position="353"/>
    </location>
</feature>
<comment type="subcellular location">
    <subcellularLocation>
        <location evidence="1">Membrane</location>
        <topology evidence="1">Multi-pass membrane protein</topology>
    </subcellularLocation>
</comment>
<feature type="transmembrane region" description="Helical" evidence="5">
    <location>
        <begin position="87"/>
        <end position="104"/>
    </location>
</feature>
<dbReference type="RefSeq" id="WP_186959741.1">
    <property type="nucleotide sequence ID" value="NZ_JACOOI010000013.1"/>
</dbReference>
<dbReference type="PANTHER" id="PTHR37422">
    <property type="entry name" value="TEICHURONIC ACID BIOSYNTHESIS PROTEIN TUAE"/>
    <property type="match status" value="1"/>
</dbReference>
<dbReference type="InterPro" id="IPR007016">
    <property type="entry name" value="O-antigen_ligase-rel_domated"/>
</dbReference>
<keyword evidence="8" id="KW-1185">Reference proteome</keyword>
<keyword evidence="4 5" id="KW-0472">Membrane</keyword>
<dbReference type="PANTHER" id="PTHR37422:SF13">
    <property type="entry name" value="LIPOPOLYSACCHARIDE BIOSYNTHESIS PROTEIN PA4999-RELATED"/>
    <property type="match status" value="1"/>
</dbReference>
<feature type="transmembrane region" description="Helical" evidence="5">
    <location>
        <begin position="307"/>
        <end position="323"/>
    </location>
</feature>
<dbReference type="InterPro" id="IPR051533">
    <property type="entry name" value="WaaL-like"/>
</dbReference>
<evidence type="ECO:0000256" key="4">
    <source>
        <dbReference type="ARBA" id="ARBA00023136"/>
    </source>
</evidence>
<feature type="transmembrane region" description="Helical" evidence="5">
    <location>
        <begin position="254"/>
        <end position="273"/>
    </location>
</feature>
<dbReference type="EMBL" id="JACOOI010000013">
    <property type="protein sequence ID" value="MBC5643796.1"/>
    <property type="molecule type" value="Genomic_DNA"/>
</dbReference>
<evidence type="ECO:0000313" key="8">
    <source>
        <dbReference type="Proteomes" id="UP000644010"/>
    </source>
</evidence>
<feature type="transmembrane region" description="Helical" evidence="5">
    <location>
        <begin position="111"/>
        <end position="128"/>
    </location>
</feature>
<accession>A0ABR7E1Z3</accession>
<dbReference type="GO" id="GO:0016874">
    <property type="term" value="F:ligase activity"/>
    <property type="evidence" value="ECO:0007669"/>
    <property type="project" value="UniProtKB-KW"/>
</dbReference>
<evidence type="ECO:0000256" key="2">
    <source>
        <dbReference type="ARBA" id="ARBA00022692"/>
    </source>
</evidence>